<dbReference type="Pfam" id="PF07690">
    <property type="entry name" value="MFS_1"/>
    <property type="match status" value="1"/>
</dbReference>
<comment type="subcellular location">
    <subcellularLocation>
        <location evidence="1">Endomembrane system</location>
        <topology evidence="1">Multi-pass membrane protein</topology>
    </subcellularLocation>
</comment>
<dbReference type="GO" id="GO:0046943">
    <property type="term" value="F:carboxylic acid transmembrane transporter activity"/>
    <property type="evidence" value="ECO:0007669"/>
    <property type="project" value="UniProtKB-ARBA"/>
</dbReference>
<feature type="transmembrane region" description="Helical" evidence="8">
    <location>
        <begin position="293"/>
        <end position="313"/>
    </location>
</feature>
<keyword evidence="4 8" id="KW-0812">Transmembrane</keyword>
<keyword evidence="6 8" id="KW-0472">Membrane</keyword>
<evidence type="ECO:0000256" key="1">
    <source>
        <dbReference type="ARBA" id="ARBA00004127"/>
    </source>
</evidence>
<evidence type="ECO:0000256" key="3">
    <source>
        <dbReference type="ARBA" id="ARBA00022448"/>
    </source>
</evidence>
<feature type="region of interest" description="Disordered" evidence="7">
    <location>
        <begin position="474"/>
        <end position="546"/>
    </location>
</feature>
<dbReference type="InterPro" id="IPR020846">
    <property type="entry name" value="MFS_dom"/>
</dbReference>
<feature type="transmembrane region" description="Helical" evidence="8">
    <location>
        <begin position="123"/>
        <end position="144"/>
    </location>
</feature>
<dbReference type="InterPro" id="IPR036259">
    <property type="entry name" value="MFS_trans_sf"/>
</dbReference>
<dbReference type="PROSITE" id="PS50850">
    <property type="entry name" value="MFS"/>
    <property type="match status" value="1"/>
</dbReference>
<feature type="transmembrane region" description="Helical" evidence="8">
    <location>
        <begin position="254"/>
        <end position="272"/>
    </location>
</feature>
<proteinExistence type="inferred from homology"/>
<feature type="compositionally biased region" description="Polar residues" evidence="7">
    <location>
        <begin position="528"/>
        <end position="546"/>
    </location>
</feature>
<evidence type="ECO:0000313" key="11">
    <source>
        <dbReference type="Proteomes" id="UP000076874"/>
    </source>
</evidence>
<evidence type="ECO:0000256" key="8">
    <source>
        <dbReference type="SAM" id="Phobius"/>
    </source>
</evidence>
<dbReference type="PANTHER" id="PTHR23501">
    <property type="entry name" value="MAJOR FACILITATOR SUPERFAMILY"/>
    <property type="match status" value="1"/>
</dbReference>
<evidence type="ECO:0000256" key="2">
    <source>
        <dbReference type="ARBA" id="ARBA00008335"/>
    </source>
</evidence>
<reference evidence="10 11" key="1">
    <citation type="journal article" date="2016" name="Genome Biol. Evol.">
        <title>Divergent and convergent evolution of fungal pathogenicity.</title>
        <authorList>
            <person name="Shang Y."/>
            <person name="Xiao G."/>
            <person name="Zheng P."/>
            <person name="Cen K."/>
            <person name="Zhan S."/>
            <person name="Wang C."/>
        </authorList>
    </citation>
    <scope>NUCLEOTIDE SEQUENCE [LARGE SCALE GENOMIC DNA]</scope>
    <source>
        <strain evidence="10 11">RCEF 264</strain>
    </source>
</reference>
<dbReference type="Proteomes" id="UP000076874">
    <property type="component" value="Unassembled WGS sequence"/>
</dbReference>
<feature type="transmembrane region" description="Helical" evidence="8">
    <location>
        <begin position="363"/>
        <end position="384"/>
    </location>
</feature>
<name>A0A167P0K2_9HYPO</name>
<evidence type="ECO:0000256" key="5">
    <source>
        <dbReference type="ARBA" id="ARBA00022989"/>
    </source>
</evidence>
<keyword evidence="3" id="KW-0813">Transport</keyword>
<evidence type="ECO:0000256" key="4">
    <source>
        <dbReference type="ARBA" id="ARBA00022692"/>
    </source>
</evidence>
<feature type="transmembrane region" description="Helical" evidence="8">
    <location>
        <begin position="30"/>
        <end position="47"/>
    </location>
</feature>
<feature type="transmembrane region" description="Helical" evidence="8">
    <location>
        <begin position="319"/>
        <end position="342"/>
    </location>
</feature>
<organism evidence="10 11">
    <name type="scientific">Niveomyces insectorum RCEF 264</name>
    <dbReference type="NCBI Taxonomy" id="1081102"/>
    <lineage>
        <taxon>Eukaryota</taxon>
        <taxon>Fungi</taxon>
        <taxon>Dikarya</taxon>
        <taxon>Ascomycota</taxon>
        <taxon>Pezizomycotina</taxon>
        <taxon>Sordariomycetes</taxon>
        <taxon>Hypocreomycetidae</taxon>
        <taxon>Hypocreales</taxon>
        <taxon>Cordycipitaceae</taxon>
        <taxon>Niveomyces</taxon>
    </lineage>
</organism>
<feature type="transmembrane region" description="Helical" evidence="8">
    <location>
        <begin position="227"/>
        <end position="248"/>
    </location>
</feature>
<dbReference type="GO" id="GO:0005886">
    <property type="term" value="C:plasma membrane"/>
    <property type="evidence" value="ECO:0007669"/>
    <property type="project" value="TreeGrafter"/>
</dbReference>
<dbReference type="FunFam" id="1.20.1720.10:FF:000013">
    <property type="entry name" value="Related to multidrug resistance proteins"/>
    <property type="match status" value="1"/>
</dbReference>
<keyword evidence="11" id="KW-1185">Reference proteome</keyword>
<comment type="similarity">
    <text evidence="2">Belongs to the major facilitator superfamily.</text>
</comment>
<feature type="domain" description="Major facilitator superfamily (MFS) profile" evidence="9">
    <location>
        <begin position="33"/>
        <end position="449"/>
    </location>
</feature>
<feature type="transmembrane region" description="Helical" evidence="8">
    <location>
        <begin position="156"/>
        <end position="180"/>
    </location>
</feature>
<comment type="caution">
    <text evidence="10">The sequence shown here is derived from an EMBL/GenBank/DDBJ whole genome shotgun (WGS) entry which is preliminary data.</text>
</comment>
<dbReference type="AlphaFoldDB" id="A0A167P0K2"/>
<protein>
    <submittedName>
        <fullName evidence="10">Major facilitator superfamily domain, general substrate transporter</fullName>
    </submittedName>
</protein>
<feature type="compositionally biased region" description="Basic and acidic residues" evidence="7">
    <location>
        <begin position="515"/>
        <end position="527"/>
    </location>
</feature>
<evidence type="ECO:0000259" key="9">
    <source>
        <dbReference type="PROSITE" id="PS50850"/>
    </source>
</evidence>
<gene>
    <name evidence="10" type="ORF">SPI_07765</name>
</gene>
<dbReference type="SUPFAM" id="SSF103473">
    <property type="entry name" value="MFS general substrate transporter"/>
    <property type="match status" value="1"/>
</dbReference>
<evidence type="ECO:0000256" key="7">
    <source>
        <dbReference type="SAM" id="MobiDB-lite"/>
    </source>
</evidence>
<dbReference type="OrthoDB" id="10021397at2759"/>
<accession>A0A167P0K2</accession>
<dbReference type="EMBL" id="AZHD01000017">
    <property type="protein sequence ID" value="OAA56154.1"/>
    <property type="molecule type" value="Genomic_DNA"/>
</dbReference>
<evidence type="ECO:0000256" key="6">
    <source>
        <dbReference type="ARBA" id="ARBA00023136"/>
    </source>
</evidence>
<sequence length="546" mass="58116">MAIGARMSRQQSAVEKSLHDQTDLLPKKKLIVVFVTLAMTLCITFIDQNGISVALPTIARDLDAQNTVSWAGTSSLIANTTFQMLYGRLSDIFGRKRVFLAAVGSLALADLLCGLSRNGPMFYVFRGVAGAGGGGVTNLSMIIVSDVVSLEQRGFYQGIIGACVGFGNLIGPFVAAGLTARTTWRAYFYMLAPLVVLVGCAAAYLLPSNPPTGGLRENARKIDYWGVFSASTAVILLLIPISGGGSYFRWDSPMVISMLVIGSLLFIAFIFIELRVAKLPMMPRQYLSRMKRYGEMIWCGFGSLTLGAGLMLLNTRTTSVAAIVVPLMLMGAGIGLSLQPTLVALQSHTSKSRRAVVISVRNFFRATGGAFGLAVAAAVLQAALRAHLPAEYAYLADNAYYRPAGYASDAERTAVLNAYMAASHAVFILQVPLAGVCFLCCIFVRDEGLEPSDVREARLRAAAEADVGPAAAGAGLERKAGSGSGLMEKVEAEAGAETEDSDDMRQTDEELGQIQHEKTREVEEITNKKNATSSEKASSGAVQNGA</sequence>
<feature type="transmembrane region" description="Helical" evidence="8">
    <location>
        <begin position="186"/>
        <end position="206"/>
    </location>
</feature>
<evidence type="ECO:0000313" key="10">
    <source>
        <dbReference type="EMBL" id="OAA56154.1"/>
    </source>
</evidence>
<dbReference type="Gene3D" id="1.20.1250.20">
    <property type="entry name" value="MFS general substrate transporter like domains"/>
    <property type="match status" value="1"/>
</dbReference>
<keyword evidence="5 8" id="KW-1133">Transmembrane helix</keyword>
<feature type="transmembrane region" description="Helical" evidence="8">
    <location>
        <begin position="98"/>
        <end position="117"/>
    </location>
</feature>
<dbReference type="GO" id="GO:0012505">
    <property type="term" value="C:endomembrane system"/>
    <property type="evidence" value="ECO:0007669"/>
    <property type="project" value="UniProtKB-SubCell"/>
</dbReference>
<dbReference type="PANTHER" id="PTHR23501:SF78">
    <property type="entry name" value="MAJOR FACILITATOR SUPERFAMILY (MFS) PROFILE DOMAIN-CONTAINING PROTEIN-RELATED"/>
    <property type="match status" value="1"/>
</dbReference>
<dbReference type="FunFam" id="1.20.1250.20:FF:000436">
    <property type="entry name" value="MFS transporter, putative"/>
    <property type="match status" value="1"/>
</dbReference>
<dbReference type="InterPro" id="IPR011701">
    <property type="entry name" value="MFS"/>
</dbReference>